<name>A0A6J4UAD2_9BACT</name>
<feature type="transmembrane region" description="Helical" evidence="1">
    <location>
        <begin position="60"/>
        <end position="82"/>
    </location>
</feature>
<keyword evidence="1" id="KW-0472">Membrane</keyword>
<dbReference type="GO" id="GO:0005886">
    <property type="term" value="C:plasma membrane"/>
    <property type="evidence" value="ECO:0007669"/>
    <property type="project" value="UniProtKB-SubCell"/>
</dbReference>
<gene>
    <name evidence="2" type="ORF">AVDCRST_MAG59-1019</name>
</gene>
<reference evidence="2" key="1">
    <citation type="submission" date="2020-02" db="EMBL/GenBank/DDBJ databases">
        <authorList>
            <person name="Meier V. D."/>
        </authorList>
    </citation>
    <scope>NUCLEOTIDE SEQUENCE</scope>
    <source>
        <strain evidence="2">AVDCRST_MAG59</strain>
    </source>
</reference>
<organism evidence="2">
    <name type="scientific">uncultured Thermomicrobiales bacterium</name>
    <dbReference type="NCBI Taxonomy" id="1645740"/>
    <lineage>
        <taxon>Bacteria</taxon>
        <taxon>Pseudomonadati</taxon>
        <taxon>Thermomicrobiota</taxon>
        <taxon>Thermomicrobia</taxon>
        <taxon>Thermomicrobiales</taxon>
        <taxon>environmental samples</taxon>
    </lineage>
</organism>
<dbReference type="Pfam" id="PF12679">
    <property type="entry name" value="ABC2_membrane_2"/>
    <property type="match status" value="1"/>
</dbReference>
<evidence type="ECO:0000313" key="2">
    <source>
        <dbReference type="EMBL" id="CAA9543060.1"/>
    </source>
</evidence>
<feature type="transmembrane region" description="Helical" evidence="1">
    <location>
        <begin position="88"/>
        <end position="107"/>
    </location>
</feature>
<dbReference type="AlphaFoldDB" id="A0A6J4UAD2"/>
<feature type="transmembrane region" description="Helical" evidence="1">
    <location>
        <begin position="207"/>
        <end position="232"/>
    </location>
</feature>
<accession>A0A6J4UAD2</accession>
<proteinExistence type="predicted"/>
<feature type="transmembrane region" description="Helical" evidence="1">
    <location>
        <begin position="178"/>
        <end position="200"/>
    </location>
</feature>
<keyword evidence="1" id="KW-0812">Transmembrane</keyword>
<feature type="transmembrane region" description="Helical" evidence="1">
    <location>
        <begin position="272"/>
        <end position="294"/>
    </location>
</feature>
<feature type="transmembrane region" description="Helical" evidence="1">
    <location>
        <begin position="134"/>
        <end position="158"/>
    </location>
</feature>
<keyword evidence="1" id="KW-1133">Transmembrane helix</keyword>
<evidence type="ECO:0000256" key="1">
    <source>
        <dbReference type="SAM" id="Phobius"/>
    </source>
</evidence>
<sequence length="300" mass="31749">MSLPVPTAPDARYGEVYDRGYGHYEGTRRGRLQGVWALARWSMARALGLKKGWGSKVIPILLYVGALLPVVAVIGITAFVPAADVFGYADYFGGIFLLEGIFVATIAPEMMSPDRREGVLPLYFSRPISRPDYVVAKLVAAAILTLSISLLPATILWLGRQLLADAPLDAMRDNLGDLGRIAVAGGLIALYLGAIGLLISSFTGRKGVAVGVIVLGFLISEALSGALTFALAEQGTLTDWVALLSPTRTSAGLVEGLWPTIEGPEFGTFVSFPLWAIGAAMVAVVAVCCAVMFGRYAGRD</sequence>
<dbReference type="EMBL" id="CADCWF010000059">
    <property type="protein sequence ID" value="CAA9543060.1"/>
    <property type="molecule type" value="Genomic_DNA"/>
</dbReference>
<protein>
    <submittedName>
        <fullName evidence="2">Uncharacterized protein</fullName>
    </submittedName>
</protein>
<dbReference type="GO" id="GO:0140359">
    <property type="term" value="F:ABC-type transporter activity"/>
    <property type="evidence" value="ECO:0007669"/>
    <property type="project" value="InterPro"/>
</dbReference>